<keyword evidence="3" id="KW-1185">Reference proteome</keyword>
<organism evidence="2 3">
    <name type="scientific">Pseudaminobacter soli</name>
    <name type="common">ex Li et al. 2025</name>
    <dbReference type="NCBI Taxonomy" id="1295366"/>
    <lineage>
        <taxon>Bacteria</taxon>
        <taxon>Pseudomonadati</taxon>
        <taxon>Pseudomonadota</taxon>
        <taxon>Alphaproteobacteria</taxon>
        <taxon>Hyphomicrobiales</taxon>
        <taxon>Phyllobacteriaceae</taxon>
        <taxon>Pseudaminobacter</taxon>
    </lineage>
</organism>
<feature type="signal peptide" evidence="1">
    <location>
        <begin position="1"/>
        <end position="25"/>
    </location>
</feature>
<dbReference type="OrthoDB" id="8030903at2"/>
<evidence type="ECO:0000313" key="3">
    <source>
        <dbReference type="Proteomes" id="UP000240653"/>
    </source>
</evidence>
<name>A0A2P7SHT4_9HYPH</name>
<reference evidence="2 3" key="1">
    <citation type="submission" date="2018-03" db="EMBL/GenBank/DDBJ databases">
        <title>The draft genome of Mesorhizobium soli JCM 19897.</title>
        <authorList>
            <person name="Li L."/>
            <person name="Liu L."/>
            <person name="Liang L."/>
            <person name="Wang T."/>
            <person name="Zhang X."/>
        </authorList>
    </citation>
    <scope>NUCLEOTIDE SEQUENCE [LARGE SCALE GENOMIC DNA]</scope>
    <source>
        <strain evidence="2 3">JCM 19897</strain>
    </source>
</reference>
<dbReference type="RefSeq" id="WP_106723221.1">
    <property type="nucleotide sequence ID" value="NZ_PXYL01000003.1"/>
</dbReference>
<evidence type="ECO:0000256" key="1">
    <source>
        <dbReference type="SAM" id="SignalP"/>
    </source>
</evidence>
<keyword evidence="1" id="KW-0732">Signal</keyword>
<comment type="caution">
    <text evidence="2">The sequence shown here is derived from an EMBL/GenBank/DDBJ whole genome shotgun (WGS) entry which is preliminary data.</text>
</comment>
<evidence type="ECO:0008006" key="4">
    <source>
        <dbReference type="Google" id="ProtNLM"/>
    </source>
</evidence>
<protein>
    <recommendedName>
        <fullName evidence="4">C-type lysozyme inhibitor domain-containing protein</fullName>
    </recommendedName>
</protein>
<sequence length="133" mass="13771">MIQPRPNSRARIGAALALFPLLLAASCVSESNAGGAATTLATGAVKPAALATAEFGAPQPAHATYSCGQRGSLTIDNFRTSVRLVDPEGDNVELPAAPATQQSRYGQAPYALVLDGNEALYMKNGKEPVTCNR</sequence>
<evidence type="ECO:0000313" key="2">
    <source>
        <dbReference type="EMBL" id="PSJ62043.1"/>
    </source>
</evidence>
<dbReference type="EMBL" id="PXYL01000003">
    <property type="protein sequence ID" value="PSJ62043.1"/>
    <property type="molecule type" value="Genomic_DNA"/>
</dbReference>
<dbReference type="PROSITE" id="PS51257">
    <property type="entry name" value="PROKAR_LIPOPROTEIN"/>
    <property type="match status" value="1"/>
</dbReference>
<feature type="chain" id="PRO_5015127845" description="C-type lysozyme inhibitor domain-containing protein" evidence="1">
    <location>
        <begin position="26"/>
        <end position="133"/>
    </location>
</feature>
<dbReference type="Proteomes" id="UP000240653">
    <property type="component" value="Unassembled WGS sequence"/>
</dbReference>
<dbReference type="AlphaFoldDB" id="A0A2P7SHT4"/>
<proteinExistence type="predicted"/>
<accession>A0A2P7SHT4</accession>
<gene>
    <name evidence="2" type="ORF">C7I85_06845</name>
</gene>